<evidence type="ECO:0000313" key="2">
    <source>
        <dbReference type="EMBL" id="PKF68670.1"/>
    </source>
</evidence>
<keyword evidence="1" id="KW-1133">Transmembrane helix</keyword>
<dbReference type="EMBL" id="PJAF01000014">
    <property type="protein sequence ID" value="PKF68670.1"/>
    <property type="molecule type" value="Genomic_DNA"/>
</dbReference>
<accession>A0A2N0X7J2</accession>
<dbReference type="OrthoDB" id="4424946at2"/>
<dbReference type="Proteomes" id="UP000233249">
    <property type="component" value="Unassembled WGS sequence"/>
</dbReference>
<keyword evidence="1" id="KW-0472">Membrane</keyword>
<organism evidence="2 3">
    <name type="scientific">Corynebacterium mastitidis</name>
    <dbReference type="NCBI Taxonomy" id="161890"/>
    <lineage>
        <taxon>Bacteria</taxon>
        <taxon>Bacillati</taxon>
        <taxon>Actinomycetota</taxon>
        <taxon>Actinomycetes</taxon>
        <taxon>Mycobacteriales</taxon>
        <taxon>Corynebacteriaceae</taxon>
        <taxon>Corynebacterium</taxon>
    </lineage>
</organism>
<protein>
    <submittedName>
        <fullName evidence="2">Uncharacterized protein</fullName>
    </submittedName>
</protein>
<sequence>MTMQPSPSNPIEARKQAVRAHLRSMILWSCGGGVAALGVILFAAEARWLVLPIVLVGLVAAFYHQRQVKRILNHRDEY</sequence>
<dbReference type="AlphaFoldDB" id="A0A2N0X7J2"/>
<comment type="caution">
    <text evidence="2">The sequence shown here is derived from an EMBL/GenBank/DDBJ whole genome shotgun (WGS) entry which is preliminary data.</text>
</comment>
<keyword evidence="1" id="KW-0812">Transmembrane</keyword>
<reference evidence="2 3" key="1">
    <citation type="submission" date="2017-12" db="EMBL/GenBank/DDBJ databases">
        <title>Corynebacterium mastitidis 16-1433 Genome.</title>
        <authorList>
            <person name="Gulvik C.A."/>
        </authorList>
    </citation>
    <scope>NUCLEOTIDE SEQUENCE [LARGE SCALE GENOMIC DNA]</scope>
    <source>
        <strain evidence="2 3">16-1433</strain>
    </source>
</reference>
<dbReference type="RefSeq" id="WP_101173637.1">
    <property type="nucleotide sequence ID" value="NZ_JAKRKB010000004.1"/>
</dbReference>
<feature type="transmembrane region" description="Helical" evidence="1">
    <location>
        <begin position="48"/>
        <end position="65"/>
    </location>
</feature>
<name>A0A2N0X7J2_9CORY</name>
<gene>
    <name evidence="2" type="ORF">CXB45_05970</name>
</gene>
<proteinExistence type="predicted"/>
<dbReference type="STRING" id="1121365.GCA_000375365_00201"/>
<feature type="transmembrane region" description="Helical" evidence="1">
    <location>
        <begin position="20"/>
        <end position="42"/>
    </location>
</feature>
<evidence type="ECO:0000256" key="1">
    <source>
        <dbReference type="SAM" id="Phobius"/>
    </source>
</evidence>
<evidence type="ECO:0000313" key="3">
    <source>
        <dbReference type="Proteomes" id="UP000233249"/>
    </source>
</evidence>